<dbReference type="InterPro" id="IPR009571">
    <property type="entry name" value="SUR7/Rim9-like_fungi"/>
</dbReference>
<evidence type="ECO:0000256" key="1">
    <source>
        <dbReference type="SAM" id="MobiDB-lite"/>
    </source>
</evidence>
<name>A0A9W4JHG1_9EURO</name>
<protein>
    <recommendedName>
        <fullName evidence="5">Actin cortical patch SUR7/pH-response regulator PalI</fullName>
    </recommendedName>
</protein>
<evidence type="ECO:0000313" key="4">
    <source>
        <dbReference type="Proteomes" id="UP001152649"/>
    </source>
</evidence>
<dbReference type="GO" id="GO:0005886">
    <property type="term" value="C:plasma membrane"/>
    <property type="evidence" value="ECO:0007669"/>
    <property type="project" value="InterPro"/>
</dbReference>
<dbReference type="OrthoDB" id="2327445at2759"/>
<dbReference type="Pfam" id="PF06687">
    <property type="entry name" value="SUR7"/>
    <property type="match status" value="1"/>
</dbReference>
<feature type="transmembrane region" description="Helical" evidence="2">
    <location>
        <begin position="35"/>
        <end position="53"/>
    </location>
</feature>
<dbReference type="Proteomes" id="UP001152649">
    <property type="component" value="Unassembled WGS sequence"/>
</dbReference>
<dbReference type="InterPro" id="IPR052413">
    <property type="entry name" value="SUR7_domain"/>
</dbReference>
<proteinExistence type="predicted"/>
<reference evidence="3" key="1">
    <citation type="submission" date="2021-07" db="EMBL/GenBank/DDBJ databases">
        <authorList>
            <person name="Branca A.L. A."/>
        </authorList>
    </citation>
    <scope>NUCLEOTIDE SEQUENCE</scope>
</reference>
<evidence type="ECO:0000256" key="2">
    <source>
        <dbReference type="SAM" id="Phobius"/>
    </source>
</evidence>
<feature type="transmembrane region" description="Helical" evidence="2">
    <location>
        <begin position="274"/>
        <end position="299"/>
    </location>
</feature>
<evidence type="ECO:0000313" key="3">
    <source>
        <dbReference type="EMBL" id="CAG8394079.1"/>
    </source>
</evidence>
<feature type="region of interest" description="Disordered" evidence="1">
    <location>
        <begin position="313"/>
        <end position="404"/>
    </location>
</feature>
<keyword evidence="2" id="KW-0472">Membrane</keyword>
<comment type="caution">
    <text evidence="3">The sequence shown here is derived from an EMBL/GenBank/DDBJ whole genome shotgun (WGS) entry which is preliminary data.</text>
</comment>
<dbReference type="PANTHER" id="PTHR28019">
    <property type="entry name" value="CELL MEMBRANE PROTEIN YLR413W-RELATED"/>
    <property type="match status" value="1"/>
</dbReference>
<evidence type="ECO:0008006" key="5">
    <source>
        <dbReference type="Google" id="ProtNLM"/>
    </source>
</evidence>
<dbReference type="GO" id="GO:0031505">
    <property type="term" value="P:fungal-type cell wall organization"/>
    <property type="evidence" value="ECO:0007669"/>
    <property type="project" value="TreeGrafter"/>
</dbReference>
<feature type="compositionally biased region" description="Polar residues" evidence="1">
    <location>
        <begin position="321"/>
        <end position="338"/>
    </location>
</feature>
<keyword evidence="2" id="KW-1133">Transmembrane helix</keyword>
<feature type="transmembrane region" description="Helical" evidence="2">
    <location>
        <begin position="158"/>
        <end position="181"/>
    </location>
</feature>
<gene>
    <name evidence="3" type="ORF">PSALAMII_LOCUS7092</name>
</gene>
<keyword evidence="2" id="KW-0812">Transmembrane</keyword>
<accession>A0A9W4JHG1</accession>
<dbReference type="AlphaFoldDB" id="A0A9W4JHG1"/>
<feature type="compositionally biased region" description="Low complexity" evidence="1">
    <location>
        <begin position="385"/>
        <end position="394"/>
    </location>
</feature>
<keyword evidence="4" id="KW-1185">Reference proteome</keyword>
<dbReference type="GO" id="GO:0051285">
    <property type="term" value="C:cell cortex of cell tip"/>
    <property type="evidence" value="ECO:0007669"/>
    <property type="project" value="TreeGrafter"/>
</dbReference>
<feature type="transmembrane region" description="Helical" evidence="2">
    <location>
        <begin position="224"/>
        <end position="254"/>
    </location>
</feature>
<organism evidence="3 4">
    <name type="scientific">Penicillium salamii</name>
    <dbReference type="NCBI Taxonomy" id="1612424"/>
    <lineage>
        <taxon>Eukaryota</taxon>
        <taxon>Fungi</taxon>
        <taxon>Dikarya</taxon>
        <taxon>Ascomycota</taxon>
        <taxon>Pezizomycotina</taxon>
        <taxon>Eurotiomycetes</taxon>
        <taxon>Eurotiomycetidae</taxon>
        <taxon>Eurotiales</taxon>
        <taxon>Aspergillaceae</taxon>
        <taxon>Penicillium</taxon>
    </lineage>
</organism>
<dbReference type="EMBL" id="CAJVPG010000333">
    <property type="protein sequence ID" value="CAG8394079.1"/>
    <property type="molecule type" value="Genomic_DNA"/>
</dbReference>
<dbReference type="PANTHER" id="PTHR28019:SF2">
    <property type="entry name" value="CELL MEMBRANE PROTEIN YLR413W-RELATED"/>
    <property type="match status" value="1"/>
</dbReference>
<sequence>MEGTEKRKLPLFRSTNPIDRRRTSTVHWHRGLRSFLYLVAWIFLVLVVIGNIADKPVLRNTYFLYLDLSNIIPVSIPNAVLINSIAQTIGLHDFYQVGMWNYCEGYNADGITHCSKPETLYAFNPVDIILNELLAGASIALPSDIEEPLNLARVASHWMFGLLLAAAVLNFVLIFVAPLAVSSRHPRYIKNWAAGYNNTENGNGGSASGQPPHRRRTFVWLRAFPMLILTFFTALVTIVGSAVATVMFVIFANVFANADPSINIKAHVGTQMMVFMWIASAFSLLAFILQIGSCCAACCRGHKARKQLKSQGINYREKGSAHTSTTDTPLQPTDQAVSSGRDLRSDSPVSPAEPRLSSSGHAFSNEHEQRLGSSGNGYAEHNDATFSTFSSQHHSSTEPHAVSK</sequence>